<dbReference type="PANTHER" id="PTHR14969:SF13">
    <property type="entry name" value="AT30094P"/>
    <property type="match status" value="1"/>
</dbReference>
<dbReference type="Gene3D" id="1.20.144.10">
    <property type="entry name" value="Phosphatidic acid phosphatase type 2/haloperoxidase"/>
    <property type="match status" value="1"/>
</dbReference>
<keyword evidence="4" id="KW-1185">Reference proteome</keyword>
<feature type="transmembrane region" description="Helical" evidence="1">
    <location>
        <begin position="90"/>
        <end position="110"/>
    </location>
</feature>
<feature type="transmembrane region" description="Helical" evidence="1">
    <location>
        <begin position="50"/>
        <end position="70"/>
    </location>
</feature>
<feature type="transmembrane region" description="Helical" evidence="1">
    <location>
        <begin position="12"/>
        <end position="41"/>
    </location>
</feature>
<keyword evidence="1" id="KW-1133">Transmembrane helix</keyword>
<evidence type="ECO:0000313" key="4">
    <source>
        <dbReference type="Proteomes" id="UP001553031"/>
    </source>
</evidence>
<comment type="caution">
    <text evidence="3">The sequence shown here is derived from an EMBL/GenBank/DDBJ whole genome shotgun (WGS) entry which is preliminary data.</text>
</comment>
<reference evidence="3 4" key="1">
    <citation type="submission" date="2024-06" db="EMBL/GenBank/DDBJ databases">
        <title>The Natural Products Discovery Center: Release of the First 8490 Sequenced Strains for Exploring Actinobacteria Biosynthetic Diversity.</title>
        <authorList>
            <person name="Kalkreuter E."/>
            <person name="Kautsar S.A."/>
            <person name="Yang D."/>
            <person name="Bader C.D."/>
            <person name="Teijaro C.N."/>
            <person name="Fluegel L."/>
            <person name="Davis C.M."/>
            <person name="Simpson J.R."/>
            <person name="Lauterbach L."/>
            <person name="Steele A.D."/>
            <person name="Gui C."/>
            <person name="Meng S."/>
            <person name="Li G."/>
            <person name="Viehrig K."/>
            <person name="Ye F."/>
            <person name="Su P."/>
            <person name="Kiefer A.F."/>
            <person name="Nichols A."/>
            <person name="Cepeda A.J."/>
            <person name="Yan W."/>
            <person name="Fan B."/>
            <person name="Jiang Y."/>
            <person name="Adhikari A."/>
            <person name="Zheng C.-J."/>
            <person name="Schuster L."/>
            <person name="Cowan T.M."/>
            <person name="Smanski M.J."/>
            <person name="Chevrette M.G."/>
            <person name="De Carvalho L.P.S."/>
            <person name="Shen B."/>
        </authorList>
    </citation>
    <scope>NUCLEOTIDE SEQUENCE [LARGE SCALE GENOMIC DNA]</scope>
    <source>
        <strain evidence="3 4">NPDC079179</strain>
    </source>
</reference>
<organism evidence="3 4">
    <name type="scientific">Kocuria salsicia</name>
    <dbReference type="NCBI Taxonomy" id="664639"/>
    <lineage>
        <taxon>Bacteria</taxon>
        <taxon>Bacillati</taxon>
        <taxon>Actinomycetota</taxon>
        <taxon>Actinomycetes</taxon>
        <taxon>Micrococcales</taxon>
        <taxon>Micrococcaceae</taxon>
        <taxon>Kocuria</taxon>
    </lineage>
</organism>
<feature type="transmembrane region" description="Helical" evidence="1">
    <location>
        <begin position="178"/>
        <end position="198"/>
    </location>
</feature>
<evidence type="ECO:0000259" key="2">
    <source>
        <dbReference type="SMART" id="SM00014"/>
    </source>
</evidence>
<sequence>MRWLTEHRDPLVTSVLVVITTVTAPTGMILISLATVLVWLWRSTHWWRPVLLAGSMLLAVTGIVGVKWIAERRRPPIADMLLGADHSFSFPSGHTLATTTFVLVLVYLLYFRPRAVTPRFAAGAVPTSPGDHGVRQVAATTRPEPRRGRWWALLGAVTVIAVVAFSRLYLGYHWLTDVTGAFLLALAVLGVVIGVDAWRPTAPRHRGCVAVPRGAPGTTER</sequence>
<dbReference type="EMBL" id="JBFBLL010000006">
    <property type="protein sequence ID" value="MEV8158536.1"/>
    <property type="molecule type" value="Genomic_DNA"/>
</dbReference>
<dbReference type="CDD" id="cd03392">
    <property type="entry name" value="PAP2_like_2"/>
    <property type="match status" value="1"/>
</dbReference>
<dbReference type="Pfam" id="PF01569">
    <property type="entry name" value="PAP2"/>
    <property type="match status" value="1"/>
</dbReference>
<name>A0ABV3KDQ6_9MICC</name>
<feature type="domain" description="Phosphatidic acid phosphatase type 2/haloperoxidase" evidence="2">
    <location>
        <begin position="48"/>
        <end position="193"/>
    </location>
</feature>
<dbReference type="SUPFAM" id="SSF48317">
    <property type="entry name" value="Acid phosphatase/Vanadium-dependent haloperoxidase"/>
    <property type="match status" value="1"/>
</dbReference>
<evidence type="ECO:0000256" key="1">
    <source>
        <dbReference type="SAM" id="Phobius"/>
    </source>
</evidence>
<feature type="transmembrane region" description="Helical" evidence="1">
    <location>
        <begin position="150"/>
        <end position="172"/>
    </location>
</feature>
<evidence type="ECO:0000313" key="3">
    <source>
        <dbReference type="EMBL" id="MEV8158536.1"/>
    </source>
</evidence>
<protein>
    <submittedName>
        <fullName evidence="3">Phosphatase PAP2 family protein</fullName>
    </submittedName>
</protein>
<keyword evidence="1" id="KW-0472">Membrane</keyword>
<accession>A0ABV3KDQ6</accession>
<dbReference type="RefSeq" id="WP_363785179.1">
    <property type="nucleotide sequence ID" value="NZ_JBFBLL010000006.1"/>
</dbReference>
<dbReference type="InterPro" id="IPR036938">
    <property type="entry name" value="PAP2/HPO_sf"/>
</dbReference>
<dbReference type="PANTHER" id="PTHR14969">
    <property type="entry name" value="SPHINGOSINE-1-PHOSPHATE PHOSPHOHYDROLASE"/>
    <property type="match status" value="1"/>
</dbReference>
<dbReference type="InterPro" id="IPR000326">
    <property type="entry name" value="PAP2/HPO"/>
</dbReference>
<gene>
    <name evidence="3" type="ORF">AB0O96_10080</name>
</gene>
<dbReference type="SMART" id="SM00014">
    <property type="entry name" value="acidPPc"/>
    <property type="match status" value="1"/>
</dbReference>
<proteinExistence type="predicted"/>
<keyword evidence="1" id="KW-0812">Transmembrane</keyword>
<dbReference type="Proteomes" id="UP001553031">
    <property type="component" value="Unassembled WGS sequence"/>
</dbReference>